<dbReference type="EMBL" id="GG730049">
    <property type="protein sequence ID" value="EEZ92771.1"/>
    <property type="molecule type" value="Genomic_DNA"/>
</dbReference>
<accession>D2EFS8</accession>
<proteinExistence type="predicted"/>
<name>D2EFS8_PARA4</name>
<sequence length="282" mass="29955">MEKSILLVITAVVVIVAMLVVVVFAMHFLKSAGVSALSSFSNLTSGASMFAASSNLYNTATSFNQSYNFYFSPAPTGVSNLSNINGTFWIAKYNNLFRGSFEYETRLPSISTKITASLIYNGSEIIVCNKQIFVNDTPLNSTMAASLASINSRPTVCNTSYLNGATPFDVAASFAVAPFSVLSLNSNYSSFVKSFANSTIKFLGTNTYLGENCYLEELTPKVNPASGLSLFDCVSAKNGLPLSIKFEINNSIAIKSSLSAINSAPTSQAAITNLPLNATIGS</sequence>
<evidence type="ECO:0000313" key="2">
    <source>
        <dbReference type="EMBL" id="EEZ92771.1"/>
    </source>
</evidence>
<protein>
    <submittedName>
        <fullName evidence="2">Uncharacterized protein</fullName>
    </submittedName>
</protein>
<dbReference type="Proteomes" id="UP000009375">
    <property type="component" value="Unassembled WGS sequence"/>
</dbReference>
<reference evidence="2 3" key="1">
    <citation type="journal article" date="2010" name="Proc. Natl. Acad. Sci. U.S.A.">
        <title>Enigmatic, ultrasmall, uncultivated Archaea.</title>
        <authorList>
            <person name="Baker B.J."/>
            <person name="Comolli L.R."/>
            <person name="Dick G.J."/>
            <person name="Hauser L.J."/>
            <person name="Hyatt D."/>
            <person name="Dill B.D."/>
            <person name="Land M.L."/>
            <person name="Verberkmoes N.C."/>
            <person name="Hettich R.L."/>
            <person name="Banfield J.F."/>
        </authorList>
    </citation>
    <scope>NUCLEOTIDE SEQUENCE [LARGE SCALE GENOMIC DNA]</scope>
</reference>
<organism evidence="2 3">
    <name type="scientific">Candidatus Parvarchaeum acidiphilum ARMAN-4</name>
    <dbReference type="NCBI Taxonomy" id="662760"/>
    <lineage>
        <taxon>Archaea</taxon>
        <taxon>Candidatus Parvarchaeota</taxon>
        <taxon>Candidatus Parvarchaeum</taxon>
    </lineage>
</organism>
<feature type="transmembrane region" description="Helical" evidence="1">
    <location>
        <begin position="6"/>
        <end position="29"/>
    </location>
</feature>
<keyword evidence="1" id="KW-0472">Membrane</keyword>
<gene>
    <name evidence="2" type="ORF">BJBARM4_0603</name>
</gene>
<evidence type="ECO:0000256" key="1">
    <source>
        <dbReference type="SAM" id="Phobius"/>
    </source>
</evidence>
<keyword evidence="1" id="KW-1133">Transmembrane helix</keyword>
<evidence type="ECO:0000313" key="3">
    <source>
        <dbReference type="Proteomes" id="UP000009375"/>
    </source>
</evidence>
<dbReference type="AlphaFoldDB" id="D2EFS8"/>
<keyword evidence="1" id="KW-0812">Transmembrane</keyword>